<protein>
    <recommendedName>
        <fullName evidence="3">protein-histidine N-methyltransferase</fullName>
        <ecNumber evidence="3">2.1.1.85</ecNumber>
    </recommendedName>
</protein>
<evidence type="ECO:0000256" key="9">
    <source>
        <dbReference type="ARBA" id="ARBA00038126"/>
    </source>
</evidence>
<evidence type="ECO:0000313" key="12">
    <source>
        <dbReference type="Proteomes" id="UP000615446"/>
    </source>
</evidence>
<keyword evidence="5 11" id="KW-0489">Methyltransferase</keyword>
<evidence type="ECO:0000256" key="10">
    <source>
        <dbReference type="SAM" id="MobiDB-lite"/>
    </source>
</evidence>
<evidence type="ECO:0000313" key="11">
    <source>
        <dbReference type="EMBL" id="GES89342.1"/>
    </source>
</evidence>
<dbReference type="EC" id="2.1.1.85" evidence="3"/>
<evidence type="ECO:0000256" key="7">
    <source>
        <dbReference type="ARBA" id="ARBA00022691"/>
    </source>
</evidence>
<keyword evidence="7" id="KW-0949">S-adenosyl-L-methionine</keyword>
<dbReference type="Pfam" id="PF10294">
    <property type="entry name" value="Methyltransf_16"/>
    <property type="match status" value="1"/>
</dbReference>
<feature type="region of interest" description="Disordered" evidence="10">
    <location>
        <begin position="1"/>
        <end position="27"/>
    </location>
</feature>
<sequence>MSFRFNFSSEELEPTENESNDSTAQSPIDKYDSLSSLFRFDKRPFVPPSELIPNNLNDILPSTLVAERVFFPTCEKSVLYKRHLSDVKFQLAQEDNLLETDYNGDTRILELTADSDIVQGVYEGGLKTWECAHDLVEFLSKNISNLDFEGKKILELGCGSSLPGIYILTTKNPFRIDFQDYNEQVLKLVTIPNILLNTLLCPKSEDFFNGTAEIDVPERPNLLDQVKKSRFFMGDWSGLTDIINLNSEQEKYDLIISSETIYNTDSLPKLYNVIKYSLKRPNGIALIAAKSIYFGVGGGVLPFRHLIEQDKVFGIKIFYNAEAHAKLFITNMFSNRYWKFKVFNSILSRLLKNTSPRNDQHKINDLIHRIQRISG</sequence>
<evidence type="ECO:0000256" key="8">
    <source>
        <dbReference type="ARBA" id="ARBA00023242"/>
    </source>
</evidence>
<evidence type="ECO:0000256" key="3">
    <source>
        <dbReference type="ARBA" id="ARBA00012533"/>
    </source>
</evidence>
<dbReference type="InterPro" id="IPR029063">
    <property type="entry name" value="SAM-dependent_MTases_sf"/>
</dbReference>
<evidence type="ECO:0000256" key="2">
    <source>
        <dbReference type="ARBA" id="ARBA00004496"/>
    </source>
</evidence>
<dbReference type="PANTHER" id="PTHR14614">
    <property type="entry name" value="HEPATOCELLULAR CARCINOMA-ASSOCIATED ANTIGEN"/>
    <property type="match status" value="1"/>
</dbReference>
<dbReference type="GO" id="GO:0032259">
    <property type="term" value="P:methylation"/>
    <property type="evidence" value="ECO:0007669"/>
    <property type="project" value="UniProtKB-KW"/>
</dbReference>
<dbReference type="InterPro" id="IPR019410">
    <property type="entry name" value="Methyltransf_16"/>
</dbReference>
<dbReference type="GO" id="GO:0005737">
    <property type="term" value="C:cytoplasm"/>
    <property type="evidence" value="ECO:0007669"/>
    <property type="project" value="UniProtKB-SubCell"/>
</dbReference>
<feature type="compositionally biased region" description="Acidic residues" evidence="10">
    <location>
        <begin position="10"/>
        <end position="19"/>
    </location>
</feature>
<dbReference type="Gene3D" id="3.40.50.150">
    <property type="entry name" value="Vaccinia Virus protein VP39"/>
    <property type="match status" value="1"/>
</dbReference>
<name>A0A8H3LN09_9GLOM</name>
<accession>A0A8H3LN09</accession>
<comment type="similarity">
    <text evidence="9">Belongs to the methyltransferase superfamily. METTL18 family.</text>
</comment>
<keyword evidence="4" id="KW-0963">Cytoplasm</keyword>
<dbReference type="Proteomes" id="UP000615446">
    <property type="component" value="Unassembled WGS sequence"/>
</dbReference>
<dbReference type="GO" id="GO:0005634">
    <property type="term" value="C:nucleus"/>
    <property type="evidence" value="ECO:0007669"/>
    <property type="project" value="UniProtKB-SubCell"/>
</dbReference>
<evidence type="ECO:0000256" key="5">
    <source>
        <dbReference type="ARBA" id="ARBA00022603"/>
    </source>
</evidence>
<comment type="subcellular location">
    <subcellularLocation>
        <location evidence="2">Cytoplasm</location>
    </subcellularLocation>
    <subcellularLocation>
        <location evidence="1">Nucleus</location>
    </subcellularLocation>
</comment>
<dbReference type="SUPFAM" id="SSF53335">
    <property type="entry name" value="S-adenosyl-L-methionine-dependent methyltransferases"/>
    <property type="match status" value="1"/>
</dbReference>
<evidence type="ECO:0000256" key="4">
    <source>
        <dbReference type="ARBA" id="ARBA00022490"/>
    </source>
</evidence>
<dbReference type="EMBL" id="BLAL01000184">
    <property type="protein sequence ID" value="GES89342.1"/>
    <property type="molecule type" value="Genomic_DNA"/>
</dbReference>
<dbReference type="OrthoDB" id="1723750at2759"/>
<dbReference type="PANTHER" id="PTHR14614:SF39">
    <property type="entry name" value="HISTIDINE PROTEIN METHYLTRANSFERASE 1 HOMOLOG"/>
    <property type="match status" value="1"/>
</dbReference>
<organism evidence="11 12">
    <name type="scientific">Rhizophagus clarus</name>
    <dbReference type="NCBI Taxonomy" id="94130"/>
    <lineage>
        <taxon>Eukaryota</taxon>
        <taxon>Fungi</taxon>
        <taxon>Fungi incertae sedis</taxon>
        <taxon>Mucoromycota</taxon>
        <taxon>Glomeromycotina</taxon>
        <taxon>Glomeromycetes</taxon>
        <taxon>Glomerales</taxon>
        <taxon>Glomeraceae</taxon>
        <taxon>Rhizophagus</taxon>
    </lineage>
</organism>
<gene>
    <name evidence="11" type="ORF">RCL2_001624200</name>
</gene>
<evidence type="ECO:0000256" key="6">
    <source>
        <dbReference type="ARBA" id="ARBA00022679"/>
    </source>
</evidence>
<proteinExistence type="inferred from homology"/>
<comment type="caution">
    <text evidence="11">The sequence shown here is derived from an EMBL/GenBank/DDBJ whole genome shotgun (WGS) entry which is preliminary data.</text>
</comment>
<evidence type="ECO:0000256" key="1">
    <source>
        <dbReference type="ARBA" id="ARBA00004123"/>
    </source>
</evidence>
<keyword evidence="8" id="KW-0539">Nucleus</keyword>
<dbReference type="AlphaFoldDB" id="A0A8H3LN09"/>
<dbReference type="GO" id="GO:0018064">
    <property type="term" value="F:protein-L-histidine N-tele-methyltransferase activity"/>
    <property type="evidence" value="ECO:0007669"/>
    <property type="project" value="UniProtKB-EC"/>
</dbReference>
<reference evidence="11" key="1">
    <citation type="submission" date="2019-10" db="EMBL/GenBank/DDBJ databases">
        <title>Conservation and host-specific expression of non-tandemly repeated heterogenous ribosome RNA gene in arbuscular mycorrhizal fungi.</title>
        <authorList>
            <person name="Maeda T."/>
            <person name="Kobayashi Y."/>
            <person name="Nakagawa T."/>
            <person name="Ezawa T."/>
            <person name="Yamaguchi K."/>
            <person name="Bino T."/>
            <person name="Nishimoto Y."/>
            <person name="Shigenobu S."/>
            <person name="Kawaguchi M."/>
        </authorList>
    </citation>
    <scope>NUCLEOTIDE SEQUENCE</scope>
    <source>
        <strain evidence="11">HR1</strain>
    </source>
</reference>
<keyword evidence="6 11" id="KW-0808">Transferase</keyword>